<gene>
    <name evidence="2" type="ORF">H1S06_13120</name>
</gene>
<dbReference type="GO" id="GO:0003677">
    <property type="term" value="F:DNA binding"/>
    <property type="evidence" value="ECO:0007669"/>
    <property type="project" value="InterPro"/>
</dbReference>
<dbReference type="GO" id="GO:0006313">
    <property type="term" value="P:DNA transposition"/>
    <property type="evidence" value="ECO:0007669"/>
    <property type="project" value="InterPro"/>
</dbReference>
<comment type="caution">
    <text evidence="2">The sequence shown here is derived from an EMBL/GenBank/DDBJ whole genome shotgun (WGS) entry which is preliminary data.</text>
</comment>
<keyword evidence="3" id="KW-1185">Reference proteome</keyword>
<reference evidence="2 3" key="1">
    <citation type="submission" date="2020-07" db="EMBL/GenBank/DDBJ databases">
        <title>Bacterium isolated from marien macroalgae.</title>
        <authorList>
            <person name="Zhu K."/>
            <person name="Lu D."/>
            <person name="Du Z."/>
        </authorList>
    </citation>
    <scope>NUCLEOTIDE SEQUENCE [LARGE SCALE GENOMIC DNA]</scope>
    <source>
        <strain evidence="2 3">3-1745</strain>
    </source>
</reference>
<protein>
    <submittedName>
        <fullName evidence="2">Transposase</fullName>
    </submittedName>
</protein>
<dbReference type="Proteomes" id="UP000538931">
    <property type="component" value="Unassembled WGS sequence"/>
</dbReference>
<evidence type="ECO:0000313" key="2">
    <source>
        <dbReference type="EMBL" id="MBA4503295.1"/>
    </source>
</evidence>
<feature type="domain" description="Transposase IS4-like" evidence="1">
    <location>
        <begin position="2"/>
        <end position="43"/>
    </location>
</feature>
<dbReference type="EMBL" id="JACEMT010000053">
    <property type="protein sequence ID" value="MBA4503295.1"/>
    <property type="molecule type" value="Genomic_DNA"/>
</dbReference>
<evidence type="ECO:0000313" key="3">
    <source>
        <dbReference type="Proteomes" id="UP000538931"/>
    </source>
</evidence>
<accession>A0A7W2ACN0</accession>
<evidence type="ECO:0000259" key="1">
    <source>
        <dbReference type="Pfam" id="PF01609"/>
    </source>
</evidence>
<feature type="non-terminal residue" evidence="2">
    <location>
        <position position="1"/>
    </location>
</feature>
<dbReference type="Pfam" id="PF01609">
    <property type="entry name" value="DDE_Tnp_1"/>
    <property type="match status" value="1"/>
</dbReference>
<name>A0A7W2ACN0_9GAMM</name>
<organism evidence="2 3">
    <name type="scientific">Marinobacterium marinum</name>
    <dbReference type="NCBI Taxonomy" id="2756129"/>
    <lineage>
        <taxon>Bacteria</taxon>
        <taxon>Pseudomonadati</taxon>
        <taxon>Pseudomonadota</taxon>
        <taxon>Gammaproteobacteria</taxon>
        <taxon>Oceanospirillales</taxon>
        <taxon>Oceanospirillaceae</taxon>
        <taxon>Marinobacterium</taxon>
    </lineage>
</organism>
<proteinExistence type="predicted"/>
<dbReference type="InterPro" id="IPR002559">
    <property type="entry name" value="Transposase_11"/>
</dbReference>
<dbReference type="RefSeq" id="WP_181740954.1">
    <property type="nucleotide sequence ID" value="NZ_JACEMT010000053.1"/>
</dbReference>
<sequence>ASIRAKVEHPFRIIKCQFGFVKARYRGLKKNDSKLAMLFALANVVRVDQMLRAQG</sequence>
<dbReference type="PANTHER" id="PTHR35604:SF2">
    <property type="entry name" value="TRANSPOSASE INSH FOR INSERTION SEQUENCE ELEMENT IS5A-RELATED"/>
    <property type="match status" value="1"/>
</dbReference>
<dbReference type="PANTHER" id="PTHR35604">
    <property type="entry name" value="TRANSPOSASE INSH FOR INSERTION SEQUENCE ELEMENT IS5A-RELATED"/>
    <property type="match status" value="1"/>
</dbReference>
<dbReference type="GO" id="GO:0004803">
    <property type="term" value="F:transposase activity"/>
    <property type="evidence" value="ECO:0007669"/>
    <property type="project" value="InterPro"/>
</dbReference>
<dbReference type="AlphaFoldDB" id="A0A7W2ACN0"/>